<gene>
    <name evidence="2" type="ORF">GA0061100_102475</name>
</gene>
<protein>
    <recommendedName>
        <fullName evidence="1">UPF0386 protein GA0061100_102475</fullName>
    </recommendedName>
</protein>
<dbReference type="HAMAP" id="MF_00827">
    <property type="entry name" value="UPF0386"/>
    <property type="match status" value="1"/>
</dbReference>
<dbReference type="Pfam" id="PF09857">
    <property type="entry name" value="YjhX_toxin"/>
    <property type="match status" value="1"/>
</dbReference>
<dbReference type="OrthoDB" id="7204880at2"/>
<reference evidence="3" key="1">
    <citation type="submission" date="2016-08" db="EMBL/GenBank/DDBJ databases">
        <authorList>
            <person name="Varghese N."/>
            <person name="Submissions Spin"/>
        </authorList>
    </citation>
    <scope>NUCLEOTIDE SEQUENCE [LARGE SCALE GENOMIC DNA]</scope>
    <source>
        <strain evidence="3">CCBAU 57015</strain>
    </source>
</reference>
<keyword evidence="3" id="KW-1185">Reference proteome</keyword>
<evidence type="ECO:0000256" key="1">
    <source>
        <dbReference type="HAMAP-Rule" id="MF_00827"/>
    </source>
</evidence>
<sequence>MDISRAEQRILHLLAQGGRIELERTEKKKIETASCYTRDGWLYPDFNIELFRRLRRLKAIRSTDGQPYRISEKGLKLVRSQLDNR</sequence>
<dbReference type="EMBL" id="FMAC01000002">
    <property type="protein sequence ID" value="SCB15922.1"/>
    <property type="molecule type" value="Genomic_DNA"/>
</dbReference>
<dbReference type="NCBIfam" id="NF010240">
    <property type="entry name" value="PRK13687.1"/>
    <property type="match status" value="1"/>
</dbReference>
<organism evidence="2 3">
    <name type="scientific">Rhizobium hainanense</name>
    <dbReference type="NCBI Taxonomy" id="52131"/>
    <lineage>
        <taxon>Bacteria</taxon>
        <taxon>Pseudomonadati</taxon>
        <taxon>Pseudomonadota</taxon>
        <taxon>Alphaproteobacteria</taxon>
        <taxon>Hyphomicrobiales</taxon>
        <taxon>Rhizobiaceae</taxon>
        <taxon>Rhizobium/Agrobacterium group</taxon>
        <taxon>Rhizobium</taxon>
    </lineage>
</organism>
<dbReference type="STRING" id="52131.GA0061100_102475"/>
<evidence type="ECO:0000313" key="3">
    <source>
        <dbReference type="Proteomes" id="UP000186228"/>
    </source>
</evidence>
<name>A0A1C3UKD5_9HYPH</name>
<dbReference type="RefSeq" id="WP_047627017.1">
    <property type="nucleotide sequence ID" value="NZ_FMAC01000002.1"/>
</dbReference>
<proteinExistence type="inferred from homology"/>
<evidence type="ECO:0000313" key="2">
    <source>
        <dbReference type="EMBL" id="SCB15922.1"/>
    </source>
</evidence>
<dbReference type="AlphaFoldDB" id="A0A1C3UKD5"/>
<dbReference type="Proteomes" id="UP000186228">
    <property type="component" value="Unassembled WGS sequence"/>
</dbReference>
<accession>A0A1C3UKD5</accession>
<dbReference type="InterPro" id="IPR018654">
    <property type="entry name" value="YjhX_toxin"/>
</dbReference>
<comment type="similarity">
    <text evidence="1">Belongs to the UPF0386 family.</text>
</comment>